<gene>
    <name evidence="3" type="ORF">SEMRO_651_G181580.1</name>
</gene>
<dbReference type="PANTHER" id="PTHR48054:SF82">
    <property type="entry name" value="LRR RECEPTOR-LIKE SERINE_THREONINE-PROTEIN KINASE FLS2"/>
    <property type="match status" value="1"/>
</dbReference>
<dbReference type="AlphaFoldDB" id="A0A9N8E4B9"/>
<feature type="compositionally biased region" description="Basic and acidic residues" evidence="1">
    <location>
        <begin position="64"/>
        <end position="82"/>
    </location>
</feature>
<organism evidence="3 4">
    <name type="scientific">Seminavis robusta</name>
    <dbReference type="NCBI Taxonomy" id="568900"/>
    <lineage>
        <taxon>Eukaryota</taxon>
        <taxon>Sar</taxon>
        <taxon>Stramenopiles</taxon>
        <taxon>Ochrophyta</taxon>
        <taxon>Bacillariophyta</taxon>
        <taxon>Bacillariophyceae</taxon>
        <taxon>Bacillariophycidae</taxon>
        <taxon>Naviculales</taxon>
        <taxon>Naviculaceae</taxon>
        <taxon>Seminavis</taxon>
    </lineage>
</organism>
<feature type="region of interest" description="Disordered" evidence="1">
    <location>
        <begin position="19"/>
        <end position="39"/>
    </location>
</feature>
<dbReference type="InterPro" id="IPR032675">
    <property type="entry name" value="LRR_dom_sf"/>
</dbReference>
<keyword evidence="2" id="KW-0812">Transmembrane</keyword>
<feature type="transmembrane region" description="Helical" evidence="2">
    <location>
        <begin position="487"/>
        <end position="510"/>
    </location>
</feature>
<feature type="region of interest" description="Disordered" evidence="1">
    <location>
        <begin position="163"/>
        <end position="439"/>
    </location>
</feature>
<proteinExistence type="predicted"/>
<comment type="caution">
    <text evidence="3">The sequence shown here is derived from an EMBL/GenBank/DDBJ whole genome shotgun (WGS) entry which is preliminary data.</text>
</comment>
<dbReference type="Gene3D" id="3.80.10.10">
    <property type="entry name" value="Ribonuclease Inhibitor"/>
    <property type="match status" value="1"/>
</dbReference>
<feature type="compositionally biased region" description="Basic and acidic residues" evidence="1">
    <location>
        <begin position="290"/>
        <end position="301"/>
    </location>
</feature>
<evidence type="ECO:0000256" key="1">
    <source>
        <dbReference type="SAM" id="MobiDB-lite"/>
    </source>
</evidence>
<name>A0A9N8E4B9_9STRA</name>
<dbReference type="SUPFAM" id="SSF52058">
    <property type="entry name" value="L domain-like"/>
    <property type="match status" value="1"/>
</dbReference>
<dbReference type="InterPro" id="IPR052592">
    <property type="entry name" value="LRR-RLK"/>
</dbReference>
<feature type="compositionally biased region" description="Polar residues" evidence="1">
    <location>
        <begin position="421"/>
        <end position="431"/>
    </location>
</feature>
<feature type="compositionally biased region" description="Low complexity" evidence="1">
    <location>
        <begin position="331"/>
        <end position="341"/>
    </location>
</feature>
<evidence type="ECO:0000256" key="2">
    <source>
        <dbReference type="SAM" id="Phobius"/>
    </source>
</evidence>
<evidence type="ECO:0000313" key="3">
    <source>
        <dbReference type="EMBL" id="CAB9514402.1"/>
    </source>
</evidence>
<keyword evidence="2" id="KW-1133">Transmembrane helix</keyword>
<keyword evidence="4" id="KW-1185">Reference proteome</keyword>
<feature type="compositionally biased region" description="Polar residues" evidence="1">
    <location>
        <begin position="395"/>
        <end position="408"/>
    </location>
</feature>
<feature type="compositionally biased region" description="Low complexity" evidence="1">
    <location>
        <begin position="305"/>
        <end position="315"/>
    </location>
</feature>
<sequence length="908" mass="98547">MSVDVDELEEWAAMAAVSTEGSLLQIPPPSTIAADPRPGALSVPGAAAMASNSLQNRDVSNLTSEEKQALRKSQQEMEKQENNRQWADMAAVSTEDHELITGGSSSNEPEHGQDYDIQLPIMTDDIPDIPPKLEPDGHYGTTGINITTGPTVMGVEPIVPLGPTVMGVETTDTDTTKSARDKKKASPKLSGGVRPGAVSIPGGDNDPNSLLEEGDNSKMTPEEMQAHRTTQNGLRKKQDTHPAVQRTRQSQAARNVATVPHLRHDTLSGGGSDHVVQQQASSNQQQRRRSSTDTKLTEAKRRASAKSAASPLSHHASMRGSRNGQQSMDQSVTSSTNSNSSITKGLRGTPDAARRLSSRSRLPDGGVHVPLPDLDPVGTSTQHDNTIIHEEASVLSGTSKNTRNTIDPQPNVPAPTWSPGGDTTTNNSPAGSPTPMPVPNHDEGLAVADMVPDEDFNDMEVTPAQPYNVEQAQRDAQLRKRQLRKRYILVVGVLALLMIGGALVVVFVVIGVGGDTTTTAVAPGPAVVGASNGNNATQAPTQLSTLFPLPDYTMNIMEQDPSSPQARAYQWVIEDPAFDTHELWRLHQRFALATFFYSTNGREWQNNANWLDYNTDECRWWWTGRRLRETQCLYNETVNQHYEYLYMEGNDLDGTIPRELELMTEGTIPNSFFESFIHLKRFFANVNEYLTGTIPTEVGLLSNTLEIFFMGLCTNMKNFSAFLNPELTGPLPSEYGAMSQLAGMYFGENAFTGAIPSEYGRMTSNRRLVLYHNQLNSTIPTELGTMSNLFGLWLDHNSDLSGTIPAELAQVSTLSRILVNNASLSGTVPTVLENLEQTLEVMDVSGNQGITGVVPEGLCNVADGVRWISRVAGRHIGEFSDGSDEYPLLTFDCSASLCGCGHCGCSGF</sequence>
<feature type="compositionally biased region" description="Polar residues" evidence="1">
    <location>
        <begin position="320"/>
        <end position="330"/>
    </location>
</feature>
<reference evidence="3" key="1">
    <citation type="submission" date="2020-06" db="EMBL/GenBank/DDBJ databases">
        <authorList>
            <consortium name="Plant Systems Biology data submission"/>
        </authorList>
    </citation>
    <scope>NUCLEOTIDE SEQUENCE</scope>
    <source>
        <strain evidence="3">D6</strain>
    </source>
</reference>
<dbReference type="PANTHER" id="PTHR48054">
    <property type="entry name" value="RECEPTOR KINASE-LIKE PROTEIN XA21"/>
    <property type="match status" value="1"/>
</dbReference>
<feature type="region of interest" description="Disordered" evidence="1">
    <location>
        <begin position="51"/>
        <end position="85"/>
    </location>
</feature>
<accession>A0A9N8E4B9</accession>
<feature type="compositionally biased region" description="Polar residues" evidence="1">
    <location>
        <begin position="51"/>
        <end position="63"/>
    </location>
</feature>
<dbReference type="Proteomes" id="UP001153069">
    <property type="component" value="Unassembled WGS sequence"/>
</dbReference>
<dbReference type="EMBL" id="CAICTM010000650">
    <property type="protein sequence ID" value="CAB9514402.1"/>
    <property type="molecule type" value="Genomic_DNA"/>
</dbReference>
<protein>
    <submittedName>
        <fullName evidence="3">Leucine Rich Repeat</fullName>
    </submittedName>
</protein>
<keyword evidence="2" id="KW-0472">Membrane</keyword>
<evidence type="ECO:0000313" key="4">
    <source>
        <dbReference type="Proteomes" id="UP001153069"/>
    </source>
</evidence>